<dbReference type="OrthoDB" id="871343at2"/>
<gene>
    <name evidence="1" type="ORF">DCC35_00335</name>
</gene>
<dbReference type="EMBL" id="CP028923">
    <property type="protein sequence ID" value="QCK13303.1"/>
    <property type="molecule type" value="Genomic_DNA"/>
</dbReference>
<organism evidence="1 2">
    <name type="scientific">Mangrovivirga cuniculi</name>
    <dbReference type="NCBI Taxonomy" id="2715131"/>
    <lineage>
        <taxon>Bacteria</taxon>
        <taxon>Pseudomonadati</taxon>
        <taxon>Bacteroidota</taxon>
        <taxon>Cytophagia</taxon>
        <taxon>Cytophagales</taxon>
        <taxon>Mangrovivirgaceae</taxon>
        <taxon>Mangrovivirga</taxon>
    </lineage>
</organism>
<name>A0A4D7JDH4_9BACT</name>
<dbReference type="Gene3D" id="1.10.720.160">
    <property type="match status" value="1"/>
</dbReference>
<dbReference type="Proteomes" id="UP000298616">
    <property type="component" value="Chromosome"/>
</dbReference>
<dbReference type="AlphaFoldDB" id="A0A4D7JDH4"/>
<proteinExistence type="predicted"/>
<dbReference type="RefSeq" id="WP_137088900.1">
    <property type="nucleotide sequence ID" value="NZ_CP028923.1"/>
</dbReference>
<sequence>MLIKGRQEGDMPDDLASFFDKRFGEPDKVLSDLYNAENKQRYLAGFSKFMIQHMAKPWVARMIYSRFDLFLSS</sequence>
<evidence type="ECO:0000313" key="1">
    <source>
        <dbReference type="EMBL" id="QCK13303.1"/>
    </source>
</evidence>
<accession>A0A4D7JDH4</accession>
<evidence type="ECO:0000313" key="2">
    <source>
        <dbReference type="Proteomes" id="UP000298616"/>
    </source>
</evidence>
<reference evidence="1 2" key="1">
    <citation type="submission" date="2018-04" db="EMBL/GenBank/DDBJ databases">
        <title>Complete genome uncultured novel isolate.</title>
        <authorList>
            <person name="Merlino G."/>
        </authorList>
    </citation>
    <scope>NUCLEOTIDE SEQUENCE [LARGE SCALE GENOMIC DNA]</scope>
    <source>
        <strain evidence="2">R1DC9</strain>
    </source>
</reference>
<protein>
    <submittedName>
        <fullName evidence="1">Uncharacterized protein</fullName>
    </submittedName>
</protein>
<keyword evidence="2" id="KW-1185">Reference proteome</keyword>
<dbReference type="KEGG" id="fpf:DCC35_00335"/>